<proteinExistence type="predicted"/>
<protein>
    <recommendedName>
        <fullName evidence="4">Lipoprotein</fullName>
    </recommendedName>
</protein>
<dbReference type="InterPro" id="IPR029046">
    <property type="entry name" value="LolA/LolB/LppX"/>
</dbReference>
<evidence type="ECO:0000256" key="1">
    <source>
        <dbReference type="SAM" id="MobiDB-lite"/>
    </source>
</evidence>
<dbReference type="Proteomes" id="UP000295198">
    <property type="component" value="Unassembled WGS sequence"/>
</dbReference>
<keyword evidence="3" id="KW-1185">Reference proteome</keyword>
<sequence>MRLGTNALRAALVATGLLGAAACGSGDGGGDDFADRSASDIKDAAIKDMKTVTSLTMDGTIKENGQELSLTLSSDTDGKCAGEISQGGGTARFIGGEETYLKGDEAFWTNSVGGAQQAQQILALVGDKWAKVPASAGASFESFCDLDNLLDDFTKEDDSTVKKGDTGAVDGEDAVVIEGTSDSGDPTKAWIAVDGKHHILKLQGEGDTSGSFTFSDYDEPVEADAPPSDEVVDLSQQG</sequence>
<dbReference type="AlphaFoldDB" id="A0A4Q4ZL04"/>
<accession>A0A4Q4ZL04</accession>
<comment type="caution">
    <text evidence="2">The sequence shown here is derived from an EMBL/GenBank/DDBJ whole genome shotgun (WGS) entry which is preliminary data.</text>
</comment>
<dbReference type="OrthoDB" id="3780642at2"/>
<organism evidence="2 3">
    <name type="scientific">Nocardioides guangzhouensis</name>
    <dbReference type="NCBI Taxonomy" id="2497878"/>
    <lineage>
        <taxon>Bacteria</taxon>
        <taxon>Bacillati</taxon>
        <taxon>Actinomycetota</taxon>
        <taxon>Actinomycetes</taxon>
        <taxon>Propionibacteriales</taxon>
        <taxon>Nocardioidaceae</taxon>
        <taxon>Nocardioides</taxon>
    </lineage>
</organism>
<feature type="region of interest" description="Disordered" evidence="1">
    <location>
        <begin position="204"/>
        <end position="238"/>
    </location>
</feature>
<gene>
    <name evidence="2" type="ORF">EKO23_01570</name>
</gene>
<dbReference type="PROSITE" id="PS51257">
    <property type="entry name" value="PROKAR_LIPOPROTEIN"/>
    <property type="match status" value="1"/>
</dbReference>
<dbReference type="SUPFAM" id="SSF89392">
    <property type="entry name" value="Prokaryotic lipoproteins and lipoprotein localization factors"/>
    <property type="match status" value="1"/>
</dbReference>
<dbReference type="RefSeq" id="WP_134713390.1">
    <property type="nucleotide sequence ID" value="NZ_SDKM01000002.1"/>
</dbReference>
<reference evidence="2 3" key="1">
    <citation type="submission" date="2019-01" db="EMBL/GenBank/DDBJ databases">
        <title>Nocardioides guangzhouensis sp. nov., an actinobacterium isolated from soil.</title>
        <authorList>
            <person name="Fu Y."/>
            <person name="Cai Y."/>
            <person name="Lin Z."/>
            <person name="Chen P."/>
        </authorList>
    </citation>
    <scope>NUCLEOTIDE SEQUENCE [LARGE SCALE GENOMIC DNA]</scope>
    <source>
        <strain evidence="2 3">130</strain>
    </source>
</reference>
<evidence type="ECO:0008006" key="4">
    <source>
        <dbReference type="Google" id="ProtNLM"/>
    </source>
</evidence>
<evidence type="ECO:0000313" key="2">
    <source>
        <dbReference type="EMBL" id="RYP88605.1"/>
    </source>
</evidence>
<evidence type="ECO:0000313" key="3">
    <source>
        <dbReference type="Proteomes" id="UP000295198"/>
    </source>
</evidence>
<name>A0A4Q4ZL04_9ACTN</name>
<dbReference type="EMBL" id="SDKM01000002">
    <property type="protein sequence ID" value="RYP88605.1"/>
    <property type="molecule type" value="Genomic_DNA"/>
</dbReference>
<dbReference type="Gene3D" id="2.50.20.20">
    <property type="match status" value="1"/>
</dbReference>